<accession>A0ABR8QJ27</accession>
<dbReference type="PROSITE" id="PS51371">
    <property type="entry name" value="CBS"/>
    <property type="match status" value="2"/>
</dbReference>
<comment type="caution">
    <text evidence="5">The sequence shown here is derived from an EMBL/GenBank/DDBJ whole genome shotgun (WGS) entry which is preliminary data.</text>
</comment>
<reference evidence="5 6" key="1">
    <citation type="submission" date="2020-08" db="EMBL/GenBank/DDBJ databases">
        <title>A Genomic Blueprint of the Chicken Gut Microbiome.</title>
        <authorList>
            <person name="Gilroy R."/>
            <person name="Ravi A."/>
            <person name="Getino M."/>
            <person name="Pursley I."/>
            <person name="Horton D.L."/>
            <person name="Alikhan N.-F."/>
            <person name="Baker D."/>
            <person name="Gharbi K."/>
            <person name="Hall N."/>
            <person name="Watson M."/>
            <person name="Adriaenssens E.M."/>
            <person name="Foster-Nyarko E."/>
            <person name="Jarju S."/>
            <person name="Secka A."/>
            <person name="Antonio M."/>
            <person name="Oren A."/>
            <person name="Chaudhuri R."/>
            <person name="La Ragione R.M."/>
            <person name="Hildebrand F."/>
            <person name="Pallen M.J."/>
        </authorList>
    </citation>
    <scope>NUCLEOTIDE SEQUENCE [LARGE SCALE GENOMIC DNA]</scope>
    <source>
        <strain evidence="5 6">Sa5YUA1</strain>
    </source>
</reference>
<dbReference type="InterPro" id="IPR046342">
    <property type="entry name" value="CBS_dom_sf"/>
</dbReference>
<dbReference type="PANTHER" id="PTHR43080:SF2">
    <property type="entry name" value="CBS DOMAIN-CONTAINING PROTEIN"/>
    <property type="match status" value="1"/>
</dbReference>
<organism evidence="5 6">
    <name type="scientific">Cytobacillus stercorigallinarum</name>
    <dbReference type="NCBI Taxonomy" id="2762240"/>
    <lineage>
        <taxon>Bacteria</taxon>
        <taxon>Bacillati</taxon>
        <taxon>Bacillota</taxon>
        <taxon>Bacilli</taxon>
        <taxon>Bacillales</taxon>
        <taxon>Bacillaceae</taxon>
        <taxon>Cytobacillus</taxon>
    </lineage>
</organism>
<feature type="domain" description="ACT" evidence="4">
    <location>
        <begin position="139"/>
        <end position="213"/>
    </location>
</feature>
<dbReference type="InterPro" id="IPR045865">
    <property type="entry name" value="ACT-like_dom_sf"/>
</dbReference>
<gene>
    <name evidence="5" type="ORF">H9655_00660</name>
</gene>
<evidence type="ECO:0000259" key="3">
    <source>
        <dbReference type="PROSITE" id="PS51371"/>
    </source>
</evidence>
<evidence type="ECO:0000313" key="6">
    <source>
        <dbReference type="Proteomes" id="UP000657931"/>
    </source>
</evidence>
<name>A0ABR8QJ27_9BACI</name>
<evidence type="ECO:0000313" key="5">
    <source>
        <dbReference type="EMBL" id="MBD7935525.1"/>
    </source>
</evidence>
<evidence type="ECO:0000256" key="2">
    <source>
        <dbReference type="PROSITE-ProRule" id="PRU00703"/>
    </source>
</evidence>
<dbReference type="InterPro" id="IPR000644">
    <property type="entry name" value="CBS_dom"/>
</dbReference>
<dbReference type="Pfam" id="PF01842">
    <property type="entry name" value="ACT"/>
    <property type="match status" value="1"/>
</dbReference>
<feature type="domain" description="CBS" evidence="3">
    <location>
        <begin position="78"/>
        <end position="136"/>
    </location>
</feature>
<evidence type="ECO:0000259" key="4">
    <source>
        <dbReference type="PROSITE" id="PS51671"/>
    </source>
</evidence>
<dbReference type="InterPro" id="IPR051257">
    <property type="entry name" value="Diverse_CBS-Domain"/>
</dbReference>
<protein>
    <submittedName>
        <fullName evidence="5">CBS domain-containing protein</fullName>
    </submittedName>
</protein>
<dbReference type="SMART" id="SM00116">
    <property type="entry name" value="CBS"/>
    <property type="match status" value="2"/>
</dbReference>
<dbReference type="PANTHER" id="PTHR43080">
    <property type="entry name" value="CBS DOMAIN-CONTAINING PROTEIN CBSX3, MITOCHONDRIAL"/>
    <property type="match status" value="1"/>
</dbReference>
<dbReference type="InterPro" id="IPR002912">
    <property type="entry name" value="ACT_dom"/>
</dbReference>
<dbReference type="CDD" id="cd04883">
    <property type="entry name" value="ACT_AcuB"/>
    <property type="match status" value="1"/>
</dbReference>
<dbReference type="Proteomes" id="UP000657931">
    <property type="component" value="Unassembled WGS sequence"/>
</dbReference>
<dbReference type="Pfam" id="PF00571">
    <property type="entry name" value="CBS"/>
    <property type="match status" value="2"/>
</dbReference>
<dbReference type="PROSITE" id="PS51671">
    <property type="entry name" value="ACT"/>
    <property type="match status" value="1"/>
</dbReference>
<dbReference type="EMBL" id="JACSQT010000001">
    <property type="protein sequence ID" value="MBD7935525.1"/>
    <property type="molecule type" value="Genomic_DNA"/>
</dbReference>
<keyword evidence="6" id="KW-1185">Reference proteome</keyword>
<dbReference type="Gene3D" id="3.10.580.10">
    <property type="entry name" value="CBS-domain"/>
    <property type="match status" value="1"/>
</dbReference>
<sequence>MIVEEMMKKEIFTLTENHLIADALQLMRDQKIRHLPIIDETNHLIGLVTDRDIRDATPSILDTVQLKEGLSQPIKRIMKTNIISGHPLDFVEDIAATLYEHRIGCMPILNDNKLVGIVTQTDLLHTYVELTGAHQPGSQIEVRVPNRTGKLFEVTSVFRNLKANILSVLVYPDKEDSNYKIIVLRVQTMNPLALVDKLREEGHSVLWPIDPRK</sequence>
<dbReference type="SUPFAM" id="SSF54631">
    <property type="entry name" value="CBS-domain pair"/>
    <property type="match status" value="1"/>
</dbReference>
<feature type="domain" description="CBS" evidence="3">
    <location>
        <begin position="7"/>
        <end position="63"/>
    </location>
</feature>
<keyword evidence="1 2" id="KW-0129">CBS domain</keyword>
<dbReference type="RefSeq" id="WP_191809915.1">
    <property type="nucleotide sequence ID" value="NZ_JACSQT010000001.1"/>
</dbReference>
<dbReference type="SUPFAM" id="SSF55021">
    <property type="entry name" value="ACT-like"/>
    <property type="match status" value="1"/>
</dbReference>
<proteinExistence type="predicted"/>
<dbReference type="CDD" id="cd04584">
    <property type="entry name" value="CBS_pair_AcuB_like"/>
    <property type="match status" value="1"/>
</dbReference>
<evidence type="ECO:0000256" key="1">
    <source>
        <dbReference type="ARBA" id="ARBA00023122"/>
    </source>
</evidence>